<keyword evidence="3" id="KW-0677">Repeat</keyword>
<dbReference type="SMART" id="SM00220">
    <property type="entry name" value="S_TKc"/>
    <property type="match status" value="1"/>
</dbReference>
<keyword evidence="4 8" id="KW-0547">Nucleotide-binding</keyword>
<evidence type="ECO:0000256" key="7">
    <source>
        <dbReference type="ARBA" id="ARBA00022840"/>
    </source>
</evidence>
<keyword evidence="9" id="KW-0732">Signal</keyword>
<keyword evidence="5" id="KW-0418">Kinase</keyword>
<keyword evidence="6" id="KW-0106">Calcium</keyword>
<dbReference type="InterPro" id="IPR000719">
    <property type="entry name" value="Prot_kinase_dom"/>
</dbReference>
<dbReference type="GO" id="GO:0004674">
    <property type="term" value="F:protein serine/threonine kinase activity"/>
    <property type="evidence" value="ECO:0007669"/>
    <property type="project" value="UniProtKB-KW"/>
</dbReference>
<dbReference type="InterPro" id="IPR008271">
    <property type="entry name" value="Ser/Thr_kinase_AS"/>
</dbReference>
<sequence>MRSRLFSLFRPAALGGCALAAQSSLSENFLFRRECKDETSNQESGLCTGDASDYELRQRLGEGTFAEVRLATHVRTGEQLACKLVRKKGTCRKELEHEVAVLQAVGQHKHIVCLRDTFDTEDAWALVLELVSGGEVFDRVVETGHFSERDAAAIVRQVASALMHIHRRGIVHRDLKPENLLLVSGEHDADVKLCDFGLSVFTGEGAPPLRGVVGTIAYMSPEQLRGDEFGSEAAVDLWALGVILHLSSSYLLLVGYHPFDPAGMADDLALSRAILAHKYDGCSSTEWASVSPEARAVVRLLLAPDPRERATVRQLLASPWVGADAASSSAATEPLPVGERLRGFNEARKTWRTAIRAAALIGRAPSRGTAHGAESLPHGALEELQAAFAAYDTDGSGTIEADELRTAMLSLGVGESAAAERTLQATGHRTGDGLVISFDDFVAAVGPVYEHSRVALRRAFDIFDADRSGGIDKAELRSFLSKLRMLPADEAEGEAAVEAMWAQADVNHDGSISFDEFSRLFHDYRYNSVSEAR</sequence>
<dbReference type="GO" id="GO:0005509">
    <property type="term" value="F:calcium ion binding"/>
    <property type="evidence" value="ECO:0007669"/>
    <property type="project" value="InterPro"/>
</dbReference>
<dbReference type="SMART" id="SM00054">
    <property type="entry name" value="EFh"/>
    <property type="match status" value="3"/>
</dbReference>
<dbReference type="SUPFAM" id="SSF47473">
    <property type="entry name" value="EF-hand"/>
    <property type="match status" value="1"/>
</dbReference>
<evidence type="ECO:0000256" key="9">
    <source>
        <dbReference type="SAM" id="SignalP"/>
    </source>
</evidence>
<dbReference type="Gene3D" id="1.10.510.10">
    <property type="entry name" value="Transferase(Phosphotransferase) domain 1"/>
    <property type="match status" value="1"/>
</dbReference>
<evidence type="ECO:0008006" key="14">
    <source>
        <dbReference type="Google" id="ProtNLM"/>
    </source>
</evidence>
<evidence type="ECO:0000313" key="13">
    <source>
        <dbReference type="Proteomes" id="UP000013827"/>
    </source>
</evidence>
<dbReference type="PaxDb" id="2903-EOD28568"/>
<organism evidence="12 13">
    <name type="scientific">Emiliania huxleyi (strain CCMP1516)</name>
    <dbReference type="NCBI Taxonomy" id="280463"/>
    <lineage>
        <taxon>Eukaryota</taxon>
        <taxon>Haptista</taxon>
        <taxon>Haptophyta</taxon>
        <taxon>Prymnesiophyceae</taxon>
        <taxon>Isochrysidales</taxon>
        <taxon>Noelaerhabdaceae</taxon>
        <taxon>Emiliania</taxon>
    </lineage>
</organism>
<evidence type="ECO:0000313" key="12">
    <source>
        <dbReference type="EnsemblProtists" id="EOD28568"/>
    </source>
</evidence>
<evidence type="ECO:0000256" key="4">
    <source>
        <dbReference type="ARBA" id="ARBA00022741"/>
    </source>
</evidence>
<dbReference type="SUPFAM" id="SSF56112">
    <property type="entry name" value="Protein kinase-like (PK-like)"/>
    <property type="match status" value="1"/>
</dbReference>
<feature type="domain" description="EF-hand" evidence="11">
    <location>
        <begin position="492"/>
        <end position="527"/>
    </location>
</feature>
<reference evidence="12" key="2">
    <citation type="submission" date="2024-10" db="UniProtKB">
        <authorList>
            <consortium name="EnsemblProtists"/>
        </authorList>
    </citation>
    <scope>IDENTIFICATION</scope>
</reference>
<dbReference type="KEGG" id="ehx:EMIHUDRAFT_426917"/>
<dbReference type="CDD" id="cd00051">
    <property type="entry name" value="EFh"/>
    <property type="match status" value="1"/>
</dbReference>
<dbReference type="PROSITE" id="PS00018">
    <property type="entry name" value="EF_HAND_1"/>
    <property type="match status" value="2"/>
</dbReference>
<evidence type="ECO:0000256" key="1">
    <source>
        <dbReference type="ARBA" id="ARBA00022527"/>
    </source>
</evidence>
<keyword evidence="2" id="KW-0808">Transferase</keyword>
<dbReference type="GeneID" id="17274114"/>
<dbReference type="FunFam" id="1.10.238.10:FF:000003">
    <property type="entry name" value="Calmodulin A"/>
    <property type="match status" value="1"/>
</dbReference>
<dbReference type="PROSITE" id="PS50222">
    <property type="entry name" value="EF_HAND_2"/>
    <property type="match status" value="3"/>
</dbReference>
<dbReference type="PROSITE" id="PS50011">
    <property type="entry name" value="PROTEIN_KINASE_DOM"/>
    <property type="match status" value="1"/>
</dbReference>
<dbReference type="InterPro" id="IPR017441">
    <property type="entry name" value="Protein_kinase_ATP_BS"/>
</dbReference>
<dbReference type="InterPro" id="IPR002048">
    <property type="entry name" value="EF_hand_dom"/>
</dbReference>
<dbReference type="FunFam" id="1.10.510.10:FF:000571">
    <property type="entry name" value="Maternal embryonic leucine zipper kinase"/>
    <property type="match status" value="1"/>
</dbReference>
<dbReference type="PANTHER" id="PTHR24349">
    <property type="entry name" value="SERINE/THREONINE-PROTEIN KINASE"/>
    <property type="match status" value="1"/>
</dbReference>
<dbReference type="InterPro" id="IPR050205">
    <property type="entry name" value="CDPK_Ser/Thr_kinases"/>
</dbReference>
<evidence type="ECO:0000256" key="2">
    <source>
        <dbReference type="ARBA" id="ARBA00022679"/>
    </source>
</evidence>
<feature type="domain" description="EF-hand" evidence="11">
    <location>
        <begin position="379"/>
        <end position="414"/>
    </location>
</feature>
<keyword evidence="1" id="KW-0723">Serine/threonine-protein kinase</keyword>
<evidence type="ECO:0000256" key="6">
    <source>
        <dbReference type="ARBA" id="ARBA00022837"/>
    </source>
</evidence>
<feature type="signal peptide" evidence="9">
    <location>
        <begin position="1"/>
        <end position="20"/>
    </location>
</feature>
<dbReference type="InterPro" id="IPR011992">
    <property type="entry name" value="EF-hand-dom_pair"/>
</dbReference>
<dbReference type="GO" id="GO:0005524">
    <property type="term" value="F:ATP binding"/>
    <property type="evidence" value="ECO:0007669"/>
    <property type="project" value="UniProtKB-UniRule"/>
</dbReference>
<evidence type="ECO:0000259" key="10">
    <source>
        <dbReference type="PROSITE" id="PS50011"/>
    </source>
</evidence>
<feature type="chain" id="PRO_5044291604" description="Calmodulin" evidence="9">
    <location>
        <begin position="21"/>
        <end position="533"/>
    </location>
</feature>
<dbReference type="PROSITE" id="PS00108">
    <property type="entry name" value="PROTEIN_KINASE_ST"/>
    <property type="match status" value="1"/>
</dbReference>
<feature type="binding site" evidence="8">
    <location>
        <position position="87"/>
    </location>
    <ligand>
        <name>ATP</name>
        <dbReference type="ChEBI" id="CHEBI:30616"/>
    </ligand>
</feature>
<dbReference type="Pfam" id="PF13499">
    <property type="entry name" value="EF-hand_7"/>
    <property type="match status" value="1"/>
</dbReference>
<evidence type="ECO:0000259" key="11">
    <source>
        <dbReference type="PROSITE" id="PS50222"/>
    </source>
</evidence>
<feature type="domain" description="Protein kinase" evidence="10">
    <location>
        <begin position="54"/>
        <end position="321"/>
    </location>
</feature>
<proteinExistence type="predicted"/>
<dbReference type="CDD" id="cd05117">
    <property type="entry name" value="STKc_CAMK"/>
    <property type="match status" value="1"/>
</dbReference>
<dbReference type="STRING" id="2903.R1CZS2"/>
<dbReference type="Pfam" id="PF00069">
    <property type="entry name" value="Pkinase"/>
    <property type="match status" value="1"/>
</dbReference>
<protein>
    <recommendedName>
        <fullName evidence="14">Calmodulin</fullName>
    </recommendedName>
</protein>
<keyword evidence="7 8" id="KW-0067">ATP-binding</keyword>
<name>A0A0D3JYI3_EMIH1</name>
<dbReference type="eggNOG" id="KOG0032">
    <property type="taxonomic scope" value="Eukaryota"/>
</dbReference>
<dbReference type="Gene3D" id="1.10.238.10">
    <property type="entry name" value="EF-hand"/>
    <property type="match status" value="2"/>
</dbReference>
<dbReference type="PROSITE" id="PS00107">
    <property type="entry name" value="PROTEIN_KINASE_ATP"/>
    <property type="match status" value="1"/>
</dbReference>
<evidence type="ECO:0000256" key="3">
    <source>
        <dbReference type="ARBA" id="ARBA00022737"/>
    </source>
</evidence>
<reference evidence="13" key="1">
    <citation type="journal article" date="2013" name="Nature">
        <title>Pan genome of the phytoplankton Emiliania underpins its global distribution.</title>
        <authorList>
            <person name="Read B.A."/>
            <person name="Kegel J."/>
            <person name="Klute M.J."/>
            <person name="Kuo A."/>
            <person name="Lefebvre S.C."/>
            <person name="Maumus F."/>
            <person name="Mayer C."/>
            <person name="Miller J."/>
            <person name="Monier A."/>
            <person name="Salamov A."/>
            <person name="Young J."/>
            <person name="Aguilar M."/>
            <person name="Claverie J.M."/>
            <person name="Frickenhaus S."/>
            <person name="Gonzalez K."/>
            <person name="Herman E.K."/>
            <person name="Lin Y.C."/>
            <person name="Napier J."/>
            <person name="Ogata H."/>
            <person name="Sarno A.F."/>
            <person name="Shmutz J."/>
            <person name="Schroeder D."/>
            <person name="de Vargas C."/>
            <person name="Verret F."/>
            <person name="von Dassow P."/>
            <person name="Valentin K."/>
            <person name="Van de Peer Y."/>
            <person name="Wheeler G."/>
            <person name="Dacks J.B."/>
            <person name="Delwiche C.F."/>
            <person name="Dyhrman S.T."/>
            <person name="Glockner G."/>
            <person name="John U."/>
            <person name="Richards T."/>
            <person name="Worden A.Z."/>
            <person name="Zhang X."/>
            <person name="Grigoriev I.V."/>
            <person name="Allen A.E."/>
            <person name="Bidle K."/>
            <person name="Borodovsky M."/>
            <person name="Bowler C."/>
            <person name="Brownlee C."/>
            <person name="Cock J.M."/>
            <person name="Elias M."/>
            <person name="Gladyshev V.N."/>
            <person name="Groth M."/>
            <person name="Guda C."/>
            <person name="Hadaegh A."/>
            <person name="Iglesias-Rodriguez M.D."/>
            <person name="Jenkins J."/>
            <person name="Jones B.M."/>
            <person name="Lawson T."/>
            <person name="Leese F."/>
            <person name="Lindquist E."/>
            <person name="Lobanov A."/>
            <person name="Lomsadze A."/>
            <person name="Malik S.B."/>
            <person name="Marsh M.E."/>
            <person name="Mackinder L."/>
            <person name="Mock T."/>
            <person name="Mueller-Roeber B."/>
            <person name="Pagarete A."/>
            <person name="Parker M."/>
            <person name="Probert I."/>
            <person name="Quesneville H."/>
            <person name="Raines C."/>
            <person name="Rensing S.A."/>
            <person name="Riano-Pachon D.M."/>
            <person name="Richier S."/>
            <person name="Rokitta S."/>
            <person name="Shiraiwa Y."/>
            <person name="Soanes D.M."/>
            <person name="van der Giezen M."/>
            <person name="Wahlund T.M."/>
            <person name="Williams B."/>
            <person name="Wilson W."/>
            <person name="Wolfe G."/>
            <person name="Wurch L.L."/>
        </authorList>
    </citation>
    <scope>NUCLEOTIDE SEQUENCE</scope>
</reference>
<dbReference type="Pfam" id="PF13405">
    <property type="entry name" value="EF-hand_6"/>
    <property type="match status" value="1"/>
</dbReference>
<dbReference type="EnsemblProtists" id="EOD28568">
    <property type="protein sequence ID" value="EOD28568"/>
    <property type="gene ID" value="EMIHUDRAFT_426917"/>
</dbReference>
<dbReference type="RefSeq" id="XP_005780997.1">
    <property type="nucleotide sequence ID" value="XM_005780940.1"/>
</dbReference>
<feature type="domain" description="EF-hand" evidence="11">
    <location>
        <begin position="451"/>
        <end position="486"/>
    </location>
</feature>
<dbReference type="InterPro" id="IPR018247">
    <property type="entry name" value="EF_Hand_1_Ca_BS"/>
</dbReference>
<dbReference type="HOGENOM" id="CLU_000288_37_4_1"/>
<evidence type="ECO:0000256" key="5">
    <source>
        <dbReference type="ARBA" id="ARBA00022777"/>
    </source>
</evidence>
<dbReference type="AlphaFoldDB" id="A0A0D3JYI3"/>
<dbReference type="InterPro" id="IPR011009">
    <property type="entry name" value="Kinase-like_dom_sf"/>
</dbReference>
<evidence type="ECO:0000256" key="8">
    <source>
        <dbReference type="PROSITE-ProRule" id="PRU10141"/>
    </source>
</evidence>
<accession>A0A0D3JYI3</accession>
<dbReference type="Proteomes" id="UP000013827">
    <property type="component" value="Unassembled WGS sequence"/>
</dbReference>
<dbReference type="OMA" id="GATDIME"/>
<keyword evidence="13" id="KW-1185">Reference proteome</keyword>